<feature type="region of interest" description="Disordered" evidence="1">
    <location>
        <begin position="1"/>
        <end position="20"/>
    </location>
</feature>
<accession>A0AAW1NZW1</accession>
<dbReference type="AlphaFoldDB" id="A0AAW1NZW1"/>
<dbReference type="EMBL" id="JALJOQ010000058">
    <property type="protein sequence ID" value="KAK9803560.1"/>
    <property type="molecule type" value="Genomic_DNA"/>
</dbReference>
<comment type="caution">
    <text evidence="2">The sequence shown here is derived from an EMBL/GenBank/DDBJ whole genome shotgun (WGS) entry which is preliminary data.</text>
</comment>
<protein>
    <recommendedName>
        <fullName evidence="4">Anaphase-promoting complex subunit 4 WD40 domain-containing protein</fullName>
    </recommendedName>
</protein>
<evidence type="ECO:0000313" key="3">
    <source>
        <dbReference type="Proteomes" id="UP001465755"/>
    </source>
</evidence>
<dbReference type="Proteomes" id="UP001465755">
    <property type="component" value="Unassembled WGS sequence"/>
</dbReference>
<name>A0AAW1NZW1_9CHLO</name>
<organism evidence="2 3">
    <name type="scientific">Symbiochloris irregularis</name>
    <dbReference type="NCBI Taxonomy" id="706552"/>
    <lineage>
        <taxon>Eukaryota</taxon>
        <taxon>Viridiplantae</taxon>
        <taxon>Chlorophyta</taxon>
        <taxon>core chlorophytes</taxon>
        <taxon>Trebouxiophyceae</taxon>
        <taxon>Trebouxiales</taxon>
        <taxon>Trebouxiaceae</taxon>
        <taxon>Symbiochloris</taxon>
    </lineage>
</organism>
<keyword evidence="3" id="KW-1185">Reference proteome</keyword>
<evidence type="ECO:0008006" key="4">
    <source>
        <dbReference type="Google" id="ProtNLM"/>
    </source>
</evidence>
<evidence type="ECO:0000313" key="2">
    <source>
        <dbReference type="EMBL" id="KAK9803560.1"/>
    </source>
</evidence>
<evidence type="ECO:0000256" key="1">
    <source>
        <dbReference type="SAM" id="MobiDB-lite"/>
    </source>
</evidence>
<gene>
    <name evidence="2" type="ORF">WJX73_010211</name>
</gene>
<sequence>MLPPRSRTTAGTPSLTSPELQDDVRGDVDKLLFSPRGDSLAVVTDTHIAVFALLDGSRQWQRGLEQVIEDDPELAAVDNAVLMSWHFALDHLTGCGTVKGGELTFIFVSLSAQTGSLLKSSIIQPGVADGLAGKWSFIIDHAPVFER</sequence>
<reference evidence="2 3" key="1">
    <citation type="journal article" date="2024" name="Nat. Commun.">
        <title>Phylogenomics reveals the evolutionary origins of lichenization in chlorophyte algae.</title>
        <authorList>
            <person name="Puginier C."/>
            <person name="Libourel C."/>
            <person name="Otte J."/>
            <person name="Skaloud P."/>
            <person name="Haon M."/>
            <person name="Grisel S."/>
            <person name="Petersen M."/>
            <person name="Berrin J.G."/>
            <person name="Delaux P.M."/>
            <person name="Dal Grande F."/>
            <person name="Keller J."/>
        </authorList>
    </citation>
    <scope>NUCLEOTIDE SEQUENCE [LARGE SCALE GENOMIC DNA]</scope>
    <source>
        <strain evidence="2 3">SAG 2036</strain>
    </source>
</reference>
<feature type="compositionally biased region" description="Polar residues" evidence="1">
    <location>
        <begin position="1"/>
        <end position="19"/>
    </location>
</feature>
<proteinExistence type="predicted"/>